<protein>
    <recommendedName>
        <fullName evidence="3">Lipoprotein</fullName>
    </recommendedName>
</protein>
<comment type="caution">
    <text evidence="1">The sequence shown here is derived from an EMBL/GenBank/DDBJ whole genome shotgun (WGS) entry which is preliminary data.</text>
</comment>
<sequence length="280" mass="30620">MNHTEFVPQSNRTCSKLALGVVTVIFFLTNCSNDNQTIVPKTIDPSASQEITSAVPEPIAIASPLLKEVDTDPSGASFPKTDLASGRLGSTTDFVDFANEQGLSLIPDKAINQFATSPFYMHPVGNAWVHVEENSGGDYFPKFISKRGFYHLPYQNFTPCYPGDGTTGKPSGKNCVPILNPEKENRTLYTHDGKQWIKVYANDHNTSKRVFDLLSINVLNGPIQLVYKKENGGWFHLASLSNGKKNISAHTTGITEVLISSAQGTSGIQIDNLEIRMPSN</sequence>
<dbReference type="RefSeq" id="WP_313998986.1">
    <property type="nucleotide sequence ID" value="NZ_JASJOR010000040.1"/>
</dbReference>
<evidence type="ECO:0000313" key="2">
    <source>
        <dbReference type="Proteomes" id="UP001228581"/>
    </source>
</evidence>
<evidence type="ECO:0000313" key="1">
    <source>
        <dbReference type="EMBL" id="MDJ1495174.1"/>
    </source>
</evidence>
<dbReference type="Proteomes" id="UP001228581">
    <property type="component" value="Unassembled WGS sequence"/>
</dbReference>
<proteinExistence type="predicted"/>
<evidence type="ECO:0008006" key="3">
    <source>
        <dbReference type="Google" id="ProtNLM"/>
    </source>
</evidence>
<reference evidence="1 2" key="1">
    <citation type="submission" date="2023-05" db="EMBL/GenBank/DDBJ databases">
        <authorList>
            <person name="Zhang X."/>
        </authorList>
    </citation>
    <scope>NUCLEOTIDE SEQUENCE [LARGE SCALE GENOMIC DNA]</scope>
    <source>
        <strain evidence="1 2">DM2B3-1</strain>
    </source>
</reference>
<organism evidence="1 2">
    <name type="scientific">Xanthocytophaga flava</name>
    <dbReference type="NCBI Taxonomy" id="3048013"/>
    <lineage>
        <taxon>Bacteria</taxon>
        <taxon>Pseudomonadati</taxon>
        <taxon>Bacteroidota</taxon>
        <taxon>Cytophagia</taxon>
        <taxon>Cytophagales</taxon>
        <taxon>Rhodocytophagaceae</taxon>
        <taxon>Xanthocytophaga</taxon>
    </lineage>
</organism>
<accession>A0ABT7CRB3</accession>
<name>A0ABT7CRB3_9BACT</name>
<keyword evidence="2" id="KW-1185">Reference proteome</keyword>
<gene>
    <name evidence="1" type="ORF">QNI19_19700</name>
</gene>
<dbReference type="EMBL" id="JASJOT010000013">
    <property type="protein sequence ID" value="MDJ1495174.1"/>
    <property type="molecule type" value="Genomic_DNA"/>
</dbReference>